<evidence type="ECO:0000313" key="1">
    <source>
        <dbReference type="EMBL" id="KAL3785817.1"/>
    </source>
</evidence>
<sequence>MYDFPIGPKCLKVAHVINVQKSWNASLPAHGNNSEAMWTYGVMHGSYGILWFMKHCAFPDHTFEQYQTIGSAAFYAFYWVHIVYRLTCWLPGSAIVMMLHSRQWEEPSKLRRYRKYIDVYHGCKSDVSIRLSKNNHAQICAQKTSFDQFWALFSYTRSPNYFWGDFTLFIVCNSYKSLAELYPFVVILPCLTIFPARIWQKEMSLRKKPGWTEYKMRSLMCLYLEFLGLVIFL</sequence>
<reference evidence="1 2" key="1">
    <citation type="submission" date="2024-10" db="EMBL/GenBank/DDBJ databases">
        <title>Updated reference genomes for cyclostephanoid diatoms.</title>
        <authorList>
            <person name="Roberts W.R."/>
            <person name="Alverson A.J."/>
        </authorList>
    </citation>
    <scope>NUCLEOTIDE SEQUENCE [LARGE SCALE GENOMIC DNA]</scope>
    <source>
        <strain evidence="1 2">AJA010-31</strain>
    </source>
</reference>
<dbReference type="EMBL" id="JALLPJ020000676">
    <property type="protein sequence ID" value="KAL3785817.1"/>
    <property type="molecule type" value="Genomic_DNA"/>
</dbReference>
<dbReference type="Proteomes" id="UP001530400">
    <property type="component" value="Unassembled WGS sequence"/>
</dbReference>
<evidence type="ECO:0000313" key="2">
    <source>
        <dbReference type="Proteomes" id="UP001530400"/>
    </source>
</evidence>
<comment type="caution">
    <text evidence="1">The sequence shown here is derived from an EMBL/GenBank/DDBJ whole genome shotgun (WGS) entry which is preliminary data.</text>
</comment>
<dbReference type="AlphaFoldDB" id="A0ABD3PCZ6"/>
<proteinExistence type="predicted"/>
<name>A0ABD3PCZ6_9STRA</name>
<accession>A0ABD3PCZ6</accession>
<keyword evidence="2" id="KW-1185">Reference proteome</keyword>
<organism evidence="1 2">
    <name type="scientific">Cyclotella atomus</name>
    <dbReference type="NCBI Taxonomy" id="382360"/>
    <lineage>
        <taxon>Eukaryota</taxon>
        <taxon>Sar</taxon>
        <taxon>Stramenopiles</taxon>
        <taxon>Ochrophyta</taxon>
        <taxon>Bacillariophyta</taxon>
        <taxon>Coscinodiscophyceae</taxon>
        <taxon>Thalassiosirophycidae</taxon>
        <taxon>Stephanodiscales</taxon>
        <taxon>Stephanodiscaceae</taxon>
        <taxon>Cyclotella</taxon>
    </lineage>
</organism>
<gene>
    <name evidence="1" type="ORF">ACHAWO_007994</name>
</gene>
<protein>
    <submittedName>
        <fullName evidence="1">Uncharacterized protein</fullName>
    </submittedName>
</protein>